<feature type="compositionally biased region" description="Polar residues" evidence="1">
    <location>
        <begin position="1"/>
        <end position="17"/>
    </location>
</feature>
<dbReference type="Ensembl" id="ENSRROT00000053218.1">
    <property type="protein sequence ID" value="ENSRROP00000028840.1"/>
    <property type="gene ID" value="ENSRROG00000038213.1"/>
</dbReference>
<dbReference type="Proteomes" id="UP000233200">
    <property type="component" value="Unplaced"/>
</dbReference>
<feature type="compositionally biased region" description="Low complexity" evidence="1">
    <location>
        <begin position="43"/>
        <end position="57"/>
    </location>
</feature>
<keyword evidence="3" id="KW-1185">Reference proteome</keyword>
<protein>
    <recommendedName>
        <fullName evidence="4">Nascent polypeptide-associated complex subunit alpha-like UBA domain-containing protein</fullName>
    </recommendedName>
</protein>
<evidence type="ECO:0000313" key="2">
    <source>
        <dbReference type="Ensembl" id="ENSRROP00000028840.1"/>
    </source>
</evidence>
<name>A0A2K6QJ91_RHIRO</name>
<dbReference type="InterPro" id="IPR016641">
    <property type="entry name" value="EGD2/NACA0like"/>
</dbReference>
<dbReference type="OMA" id="VMSQANM"/>
<feature type="compositionally biased region" description="Basic and acidic residues" evidence="1">
    <location>
        <begin position="71"/>
        <end position="85"/>
    </location>
</feature>
<proteinExistence type="predicted"/>
<reference evidence="2" key="1">
    <citation type="submission" date="2025-08" db="UniProtKB">
        <authorList>
            <consortium name="Ensembl"/>
        </authorList>
    </citation>
    <scope>IDENTIFICATION</scope>
</reference>
<sequence>MPSKATETIPATEQEVPQLQADRGSGTESDSDESVPEPEEQDSTQTTTQQAQLAAAAEINEEPVSKAKQSQSEKKAQKAMSKLDLRQVTGVTRSPALDTYIVLGGTKNEDLSQRAQLAAAEKFKVQEETQTPTVQEEKADKTGVEVKANTLKAKAVQALKNNGNDVVNAIMELTK</sequence>
<accession>A0A2K6QJ91</accession>
<dbReference type="Gene3D" id="1.10.8.10">
    <property type="entry name" value="DNA helicase RuvA subunit, C-terminal domain"/>
    <property type="match status" value="1"/>
</dbReference>
<dbReference type="GeneTree" id="ENSGT00440000033468"/>
<feature type="region of interest" description="Disordered" evidence="1">
    <location>
        <begin position="1"/>
        <end position="85"/>
    </location>
</feature>
<evidence type="ECO:0000313" key="3">
    <source>
        <dbReference type="Proteomes" id="UP000233200"/>
    </source>
</evidence>
<dbReference type="STRING" id="61622.ENSRROP00000028840"/>
<organism evidence="2 3">
    <name type="scientific">Rhinopithecus roxellana</name>
    <name type="common">Golden snub-nosed monkey</name>
    <name type="synonym">Pygathrix roxellana</name>
    <dbReference type="NCBI Taxonomy" id="61622"/>
    <lineage>
        <taxon>Eukaryota</taxon>
        <taxon>Metazoa</taxon>
        <taxon>Chordata</taxon>
        <taxon>Craniata</taxon>
        <taxon>Vertebrata</taxon>
        <taxon>Euteleostomi</taxon>
        <taxon>Mammalia</taxon>
        <taxon>Eutheria</taxon>
        <taxon>Euarchontoglires</taxon>
        <taxon>Primates</taxon>
        <taxon>Haplorrhini</taxon>
        <taxon>Catarrhini</taxon>
        <taxon>Cercopithecidae</taxon>
        <taxon>Colobinae</taxon>
        <taxon>Rhinopithecus</taxon>
    </lineage>
</organism>
<dbReference type="PANTHER" id="PTHR21713">
    <property type="entry name" value="NASCENT POLYPEPTIDE ASSOCIATED COMPLEX ALPHA SUBUNIT-RELATED"/>
    <property type="match status" value="1"/>
</dbReference>
<reference evidence="2" key="2">
    <citation type="submission" date="2025-09" db="UniProtKB">
        <authorList>
            <consortium name="Ensembl"/>
        </authorList>
    </citation>
    <scope>IDENTIFICATION</scope>
</reference>
<dbReference type="GO" id="GO:0005854">
    <property type="term" value="C:nascent polypeptide-associated complex"/>
    <property type="evidence" value="ECO:0007669"/>
    <property type="project" value="InterPro"/>
</dbReference>
<dbReference type="AlphaFoldDB" id="A0A2K6QJ91"/>
<evidence type="ECO:0000256" key="1">
    <source>
        <dbReference type="SAM" id="MobiDB-lite"/>
    </source>
</evidence>
<feature type="compositionally biased region" description="Acidic residues" evidence="1">
    <location>
        <begin position="29"/>
        <end position="42"/>
    </location>
</feature>
<evidence type="ECO:0008006" key="4">
    <source>
        <dbReference type="Google" id="ProtNLM"/>
    </source>
</evidence>